<dbReference type="EMBL" id="JAVFWL010000006">
    <property type="protein sequence ID" value="KAK6759422.1"/>
    <property type="molecule type" value="Genomic_DNA"/>
</dbReference>
<reference evidence="1 2" key="1">
    <citation type="submission" date="2023-08" db="EMBL/GenBank/DDBJ databases">
        <title>A Necator americanus chromosomal reference genome.</title>
        <authorList>
            <person name="Ilik V."/>
            <person name="Petrzelkova K.J."/>
            <person name="Pardy F."/>
            <person name="Fuh T."/>
            <person name="Niatou-Singa F.S."/>
            <person name="Gouil Q."/>
            <person name="Baker L."/>
            <person name="Ritchie M.E."/>
            <person name="Jex A.R."/>
            <person name="Gazzola D."/>
            <person name="Li H."/>
            <person name="Toshio Fujiwara R."/>
            <person name="Zhan B."/>
            <person name="Aroian R.V."/>
            <person name="Pafco B."/>
            <person name="Schwarz E.M."/>
        </authorList>
    </citation>
    <scope>NUCLEOTIDE SEQUENCE [LARGE SCALE GENOMIC DNA]</scope>
    <source>
        <strain evidence="1 2">Aroian</strain>
        <tissue evidence="1">Whole animal</tissue>
    </source>
</reference>
<keyword evidence="2" id="KW-1185">Reference proteome</keyword>
<evidence type="ECO:0000313" key="1">
    <source>
        <dbReference type="EMBL" id="KAK6759422.1"/>
    </source>
</evidence>
<protein>
    <submittedName>
        <fullName evidence="1">Uncharacterized protein</fullName>
    </submittedName>
</protein>
<sequence>MPWRFIEGDLIVKDLIDTYRRTSPTTIDIVKMRSECEEGARDGAREEMGGVGGVDVAVSGGGVYEELGDDVSTRDWFRLMRKPRYQYGICHIIASVYTDLHGIHLIFSSLEKIRH</sequence>
<name>A0ABR1E9P6_NECAM</name>
<comment type="caution">
    <text evidence="1">The sequence shown here is derived from an EMBL/GenBank/DDBJ whole genome shotgun (WGS) entry which is preliminary data.</text>
</comment>
<organism evidence="1 2">
    <name type="scientific">Necator americanus</name>
    <name type="common">Human hookworm</name>
    <dbReference type="NCBI Taxonomy" id="51031"/>
    <lineage>
        <taxon>Eukaryota</taxon>
        <taxon>Metazoa</taxon>
        <taxon>Ecdysozoa</taxon>
        <taxon>Nematoda</taxon>
        <taxon>Chromadorea</taxon>
        <taxon>Rhabditida</taxon>
        <taxon>Rhabditina</taxon>
        <taxon>Rhabditomorpha</taxon>
        <taxon>Strongyloidea</taxon>
        <taxon>Ancylostomatidae</taxon>
        <taxon>Bunostominae</taxon>
        <taxon>Necator</taxon>
    </lineage>
</organism>
<gene>
    <name evidence="1" type="primary">Necator_chrX.g21333</name>
    <name evidence="1" type="ORF">RB195_021172</name>
</gene>
<accession>A0ABR1E9P6</accession>
<proteinExistence type="predicted"/>
<dbReference type="Proteomes" id="UP001303046">
    <property type="component" value="Unassembled WGS sequence"/>
</dbReference>
<evidence type="ECO:0000313" key="2">
    <source>
        <dbReference type="Proteomes" id="UP001303046"/>
    </source>
</evidence>